<evidence type="ECO:0000313" key="2">
    <source>
        <dbReference type="Proteomes" id="UP001207468"/>
    </source>
</evidence>
<organism evidence="1 2">
    <name type="scientific">Russula earlei</name>
    <dbReference type="NCBI Taxonomy" id="71964"/>
    <lineage>
        <taxon>Eukaryota</taxon>
        <taxon>Fungi</taxon>
        <taxon>Dikarya</taxon>
        <taxon>Basidiomycota</taxon>
        <taxon>Agaricomycotina</taxon>
        <taxon>Agaricomycetes</taxon>
        <taxon>Russulales</taxon>
        <taxon>Russulaceae</taxon>
        <taxon>Russula</taxon>
    </lineage>
</organism>
<keyword evidence="2" id="KW-1185">Reference proteome</keyword>
<comment type="caution">
    <text evidence="1">The sequence shown here is derived from an EMBL/GenBank/DDBJ whole genome shotgun (WGS) entry which is preliminary data.</text>
</comment>
<proteinExistence type="predicted"/>
<protein>
    <submittedName>
        <fullName evidence="1">Uncharacterized protein</fullName>
    </submittedName>
</protein>
<accession>A0ACC0U490</accession>
<dbReference type="Proteomes" id="UP001207468">
    <property type="component" value="Unassembled WGS sequence"/>
</dbReference>
<name>A0ACC0U490_9AGAM</name>
<sequence>MTGPRVAGVISRVCESHTASLLQSLQCHRNLSTTGAGSFIRPLPSLCYGKTFLSALIDKYVEQLHDSNGLETVVLGSSNGAIRVEAVNMNKVRGRFSNLEQLREASLDNEGVSQADPPGEIRKTCSNIRGVDLSYCLVPSWDVVALIAIELPYLERLALNNNRLQPPSNSTLGRDAFLYLTELQLNSTLMSWQAIIDVISLMPRLQQLESGYNRLQSLSSSSPDHSEPVLVTLNLEGNQLSSWSEICQALMSFHNLRRLVLSSNSIKSIPAPSGPHLASTHISEWSSIDSLNVWCPQLESLTLNGTPLLEDPQCGRVWHQIAIARLPRLRLLDGTSVNQRQRIDAELFYLSRVARESFSSDVARAVTHPRWAELCEVHGTPDINSHRKSEQAKLKNHLIEIRTSFSAVSPPPSTNELSLTKAVKVLPSSPLRILRLKLLKLFNAPRGVESELWIRMANGEQAPLGDLGGADDDKEIDWWLESGSEVVLALKR</sequence>
<gene>
    <name evidence="1" type="ORF">F5148DRAFT_1217935</name>
</gene>
<dbReference type="EMBL" id="JAGFNK010000192">
    <property type="protein sequence ID" value="KAI9460039.1"/>
    <property type="molecule type" value="Genomic_DNA"/>
</dbReference>
<evidence type="ECO:0000313" key="1">
    <source>
        <dbReference type="EMBL" id="KAI9460039.1"/>
    </source>
</evidence>
<reference evidence="1" key="1">
    <citation type="submission" date="2021-03" db="EMBL/GenBank/DDBJ databases">
        <title>Evolutionary priming and transition to the ectomycorrhizal habit in an iconic lineage of mushroom-forming fungi: is preadaptation a requirement?</title>
        <authorList>
            <consortium name="DOE Joint Genome Institute"/>
            <person name="Looney B.P."/>
            <person name="Miyauchi S."/>
            <person name="Morin E."/>
            <person name="Drula E."/>
            <person name="Courty P.E."/>
            <person name="Chicoki N."/>
            <person name="Fauchery L."/>
            <person name="Kohler A."/>
            <person name="Kuo A."/>
            <person name="LaButti K."/>
            <person name="Pangilinan J."/>
            <person name="Lipzen A."/>
            <person name="Riley R."/>
            <person name="Andreopoulos W."/>
            <person name="He G."/>
            <person name="Johnson J."/>
            <person name="Barry K.W."/>
            <person name="Grigoriev I.V."/>
            <person name="Nagy L."/>
            <person name="Hibbett D."/>
            <person name="Henrissat B."/>
            <person name="Matheny P.B."/>
            <person name="Labbe J."/>
            <person name="Martin A.F."/>
        </authorList>
    </citation>
    <scope>NUCLEOTIDE SEQUENCE</scope>
    <source>
        <strain evidence="1">BPL698</strain>
    </source>
</reference>